<dbReference type="InterPro" id="IPR029787">
    <property type="entry name" value="Nucleotide_cyclase"/>
</dbReference>
<protein>
    <submittedName>
        <fullName evidence="2">Diguanylate cyclase (GGDEF)-like protein</fullName>
    </submittedName>
</protein>
<dbReference type="InterPro" id="IPR035965">
    <property type="entry name" value="PAS-like_dom_sf"/>
</dbReference>
<dbReference type="InterPro" id="IPR043128">
    <property type="entry name" value="Rev_trsase/Diguanyl_cyclase"/>
</dbReference>
<proteinExistence type="predicted"/>
<evidence type="ECO:0000313" key="2">
    <source>
        <dbReference type="EMBL" id="MBP1862347.1"/>
    </source>
</evidence>
<dbReference type="Proteomes" id="UP000823786">
    <property type="component" value="Unassembled WGS sequence"/>
</dbReference>
<dbReference type="PANTHER" id="PTHR44757:SF2">
    <property type="entry name" value="BIOFILM ARCHITECTURE MAINTENANCE PROTEIN MBAA"/>
    <property type="match status" value="1"/>
</dbReference>
<dbReference type="Gene3D" id="3.30.450.20">
    <property type="entry name" value="PAS domain"/>
    <property type="match status" value="1"/>
</dbReference>
<comment type="caution">
    <text evidence="2">The sequence shown here is derived from an EMBL/GenBank/DDBJ whole genome shotgun (WGS) entry which is preliminary data.</text>
</comment>
<dbReference type="PROSITE" id="PS50887">
    <property type="entry name" value="GGDEF"/>
    <property type="match status" value="1"/>
</dbReference>
<keyword evidence="3" id="KW-1185">Reference proteome</keyword>
<dbReference type="SMART" id="SM00267">
    <property type="entry name" value="GGDEF"/>
    <property type="match status" value="1"/>
</dbReference>
<accession>A0ABS4EWN6</accession>
<evidence type="ECO:0000313" key="3">
    <source>
        <dbReference type="Proteomes" id="UP000823786"/>
    </source>
</evidence>
<dbReference type="PANTHER" id="PTHR44757">
    <property type="entry name" value="DIGUANYLATE CYCLASE DGCP"/>
    <property type="match status" value="1"/>
</dbReference>
<dbReference type="Gene3D" id="3.30.70.270">
    <property type="match status" value="1"/>
</dbReference>
<dbReference type="SUPFAM" id="SSF55073">
    <property type="entry name" value="Nucleotide cyclase"/>
    <property type="match status" value="1"/>
</dbReference>
<dbReference type="InterPro" id="IPR052155">
    <property type="entry name" value="Biofilm_reg_signaling"/>
</dbReference>
<dbReference type="InterPro" id="IPR000160">
    <property type="entry name" value="GGDEF_dom"/>
</dbReference>
<reference evidence="2 3" key="1">
    <citation type="submission" date="2021-03" db="EMBL/GenBank/DDBJ databases">
        <title>Genomic Encyclopedia of Type Strains, Phase IV (KMG-IV): sequencing the most valuable type-strain genomes for metagenomic binning, comparative biology and taxonomic classification.</title>
        <authorList>
            <person name="Goeker M."/>
        </authorList>
    </citation>
    <scope>NUCLEOTIDE SEQUENCE [LARGE SCALE GENOMIC DNA]</scope>
    <source>
        <strain evidence="2 3">DSM 26427</strain>
    </source>
</reference>
<dbReference type="RefSeq" id="WP_234937653.1">
    <property type="nucleotide sequence ID" value="NZ_JAGGJV010000018.1"/>
</dbReference>
<feature type="domain" description="GGDEF" evidence="1">
    <location>
        <begin position="192"/>
        <end position="321"/>
    </location>
</feature>
<sequence>MIFSRRDTDTIARLRLQISQKEAVIQEQASALVHSRKIFDRSSAAARLGVWQCSLPDNALEWTDVVYDIFDLPRGSILDRSEIVKCYSEASARNLNTLRSKAIAERNGFTMDAEIITAMGNRRWIRITATVECEDAKPVRIFGIKQDITDEKITKDRTQYLAAFDVMTGLANRAQFQSKLGEFCDDYGRGDTPRALILVDLDGFKTLNDTFGHSAGDDCLRETARHLERVCTQAALIARIGGDEFAILVNENRDSVSNVARNIVRALYRPVHLEGRQVQIGASVGIAFMDGSTPSELFKKADVALYAAKAAGRNTFEISGDADDDVGHRATDAA</sequence>
<evidence type="ECO:0000259" key="1">
    <source>
        <dbReference type="PROSITE" id="PS50887"/>
    </source>
</evidence>
<name>A0ABS4EWN6_9HYPH</name>
<dbReference type="EMBL" id="JAGGJV010000018">
    <property type="protein sequence ID" value="MBP1862347.1"/>
    <property type="molecule type" value="Genomic_DNA"/>
</dbReference>
<organism evidence="2 3">
    <name type="scientific">Rhizobium herbae</name>
    <dbReference type="NCBI Taxonomy" id="508661"/>
    <lineage>
        <taxon>Bacteria</taxon>
        <taxon>Pseudomonadati</taxon>
        <taxon>Pseudomonadota</taxon>
        <taxon>Alphaproteobacteria</taxon>
        <taxon>Hyphomicrobiales</taxon>
        <taxon>Rhizobiaceae</taxon>
        <taxon>Rhizobium/Agrobacterium group</taxon>
        <taxon>Rhizobium</taxon>
    </lineage>
</organism>
<dbReference type="SUPFAM" id="SSF55785">
    <property type="entry name" value="PYP-like sensor domain (PAS domain)"/>
    <property type="match status" value="1"/>
</dbReference>
<dbReference type="Pfam" id="PF00990">
    <property type="entry name" value="GGDEF"/>
    <property type="match status" value="1"/>
</dbReference>
<gene>
    <name evidence="2" type="ORF">J2Z75_005880</name>
</gene>
<dbReference type="NCBIfam" id="TIGR00254">
    <property type="entry name" value="GGDEF"/>
    <property type="match status" value="1"/>
</dbReference>
<dbReference type="CDD" id="cd01949">
    <property type="entry name" value="GGDEF"/>
    <property type="match status" value="1"/>
</dbReference>